<name>A0A9E2KKD6_9FIRM</name>
<protein>
    <submittedName>
        <fullName evidence="2">Uncharacterized protein</fullName>
    </submittedName>
</protein>
<dbReference type="EMBL" id="JAHLFH010000103">
    <property type="protein sequence ID" value="MBU3819696.1"/>
    <property type="molecule type" value="Genomic_DNA"/>
</dbReference>
<feature type="region of interest" description="Disordered" evidence="1">
    <location>
        <begin position="1"/>
        <end position="23"/>
    </location>
</feature>
<organism evidence="2 3">
    <name type="scientific">Candidatus Faecalibacterium intestinavium</name>
    <dbReference type="NCBI Taxonomy" id="2838580"/>
    <lineage>
        <taxon>Bacteria</taxon>
        <taxon>Bacillati</taxon>
        <taxon>Bacillota</taxon>
        <taxon>Clostridia</taxon>
        <taxon>Eubacteriales</taxon>
        <taxon>Oscillospiraceae</taxon>
        <taxon>Faecalibacterium</taxon>
    </lineage>
</organism>
<gene>
    <name evidence="2" type="ORF">H9864_04930</name>
</gene>
<reference evidence="2" key="1">
    <citation type="journal article" date="2021" name="PeerJ">
        <title>Extensive microbial diversity within the chicken gut microbiome revealed by metagenomics and culture.</title>
        <authorList>
            <person name="Gilroy R."/>
            <person name="Ravi A."/>
            <person name="Getino M."/>
            <person name="Pursley I."/>
            <person name="Horton D.L."/>
            <person name="Alikhan N.F."/>
            <person name="Baker D."/>
            <person name="Gharbi K."/>
            <person name="Hall N."/>
            <person name="Watson M."/>
            <person name="Adriaenssens E.M."/>
            <person name="Foster-Nyarko E."/>
            <person name="Jarju S."/>
            <person name="Secka A."/>
            <person name="Antonio M."/>
            <person name="Oren A."/>
            <person name="Chaudhuri R.R."/>
            <person name="La Ragione R."/>
            <person name="Hildebrand F."/>
            <person name="Pallen M.J."/>
        </authorList>
    </citation>
    <scope>NUCLEOTIDE SEQUENCE</scope>
    <source>
        <strain evidence="2">742</strain>
    </source>
</reference>
<comment type="caution">
    <text evidence="2">The sequence shown here is derived from an EMBL/GenBank/DDBJ whole genome shotgun (WGS) entry which is preliminary data.</text>
</comment>
<sequence length="65" mass="7134">EAEQGPPSKFSSGVSARAGNLENGKPVGVCWRRAPIFARASVPQKKAAKRKRTGIQMKRQKLCRI</sequence>
<proteinExistence type="predicted"/>
<evidence type="ECO:0000313" key="3">
    <source>
        <dbReference type="Proteomes" id="UP000824178"/>
    </source>
</evidence>
<reference evidence="2" key="2">
    <citation type="submission" date="2021-04" db="EMBL/GenBank/DDBJ databases">
        <authorList>
            <person name="Gilroy R."/>
        </authorList>
    </citation>
    <scope>NUCLEOTIDE SEQUENCE</scope>
    <source>
        <strain evidence="2">742</strain>
    </source>
</reference>
<dbReference type="Proteomes" id="UP000824178">
    <property type="component" value="Unassembled WGS sequence"/>
</dbReference>
<feature type="non-terminal residue" evidence="2">
    <location>
        <position position="1"/>
    </location>
</feature>
<evidence type="ECO:0000313" key="2">
    <source>
        <dbReference type="EMBL" id="MBU3819696.1"/>
    </source>
</evidence>
<feature type="region of interest" description="Disordered" evidence="1">
    <location>
        <begin position="42"/>
        <end position="65"/>
    </location>
</feature>
<accession>A0A9E2KKD6</accession>
<evidence type="ECO:0000256" key="1">
    <source>
        <dbReference type="SAM" id="MobiDB-lite"/>
    </source>
</evidence>
<feature type="compositionally biased region" description="Basic residues" evidence="1">
    <location>
        <begin position="46"/>
        <end position="65"/>
    </location>
</feature>
<dbReference type="AlphaFoldDB" id="A0A9E2KKD6"/>